<evidence type="ECO:0000313" key="4">
    <source>
        <dbReference type="EMBL" id="WOH01868.1"/>
    </source>
</evidence>
<dbReference type="Gramene" id="KZM95330">
    <property type="protein sequence ID" value="KZM95330"/>
    <property type="gene ID" value="DCAR_018572"/>
</dbReference>
<dbReference type="EMBL" id="LNRQ01000005">
    <property type="protein sequence ID" value="KZM95330.1"/>
    <property type="molecule type" value="Genomic_DNA"/>
</dbReference>
<organism evidence="3">
    <name type="scientific">Daucus carota subsp. sativus</name>
    <name type="common">Carrot</name>
    <dbReference type="NCBI Taxonomy" id="79200"/>
    <lineage>
        <taxon>Eukaryota</taxon>
        <taxon>Viridiplantae</taxon>
        <taxon>Streptophyta</taxon>
        <taxon>Embryophyta</taxon>
        <taxon>Tracheophyta</taxon>
        <taxon>Spermatophyta</taxon>
        <taxon>Magnoliopsida</taxon>
        <taxon>eudicotyledons</taxon>
        <taxon>Gunneridae</taxon>
        <taxon>Pentapetalae</taxon>
        <taxon>asterids</taxon>
        <taxon>campanulids</taxon>
        <taxon>Apiales</taxon>
        <taxon>Apiaceae</taxon>
        <taxon>Apioideae</taxon>
        <taxon>Scandiceae</taxon>
        <taxon>Daucinae</taxon>
        <taxon>Daucus</taxon>
        <taxon>Daucus sect. Daucus</taxon>
    </lineage>
</organism>
<evidence type="ECO:0000313" key="5">
    <source>
        <dbReference type="Proteomes" id="UP000077755"/>
    </source>
</evidence>
<keyword evidence="5" id="KW-1185">Reference proteome</keyword>
<dbReference type="EMBL" id="CP093347">
    <property type="protein sequence ID" value="WOH01868.1"/>
    <property type="molecule type" value="Genomic_DNA"/>
</dbReference>
<feature type="compositionally biased region" description="Polar residues" evidence="1">
    <location>
        <begin position="1"/>
        <end position="18"/>
    </location>
</feature>
<accession>A0A162A4Q2</accession>
<dbReference type="Proteomes" id="UP000077755">
    <property type="component" value="Chromosome 5"/>
</dbReference>
<gene>
    <name evidence="3" type="ORF">DCAR_018572</name>
    <name evidence="4" type="ORF">DCAR_0521254</name>
</gene>
<reference evidence="4" key="2">
    <citation type="submission" date="2022-03" db="EMBL/GenBank/DDBJ databases">
        <title>Draft title - Genomic analysis of global carrot germplasm unveils the trajectory of domestication and the origin of high carotenoid orange carrot.</title>
        <authorList>
            <person name="Iorizzo M."/>
            <person name="Ellison S."/>
            <person name="Senalik D."/>
            <person name="Macko-Podgorni A."/>
            <person name="Grzebelus D."/>
            <person name="Bostan H."/>
            <person name="Rolling W."/>
            <person name="Curaba J."/>
            <person name="Simon P."/>
        </authorList>
    </citation>
    <scope>NUCLEOTIDE SEQUENCE</scope>
    <source>
        <tissue evidence="4">Leaf</tissue>
    </source>
</reference>
<evidence type="ECO:0000313" key="3">
    <source>
        <dbReference type="EMBL" id="KZM95330.1"/>
    </source>
</evidence>
<reference evidence="3" key="1">
    <citation type="journal article" date="2016" name="Nat. Genet.">
        <title>A high-quality carrot genome assembly provides new insights into carotenoid accumulation and asterid genome evolution.</title>
        <authorList>
            <person name="Iorizzo M."/>
            <person name="Ellison S."/>
            <person name="Senalik D."/>
            <person name="Zeng P."/>
            <person name="Satapoomin P."/>
            <person name="Huang J."/>
            <person name="Bowman M."/>
            <person name="Iovene M."/>
            <person name="Sanseverino W."/>
            <person name="Cavagnaro P."/>
            <person name="Yildiz M."/>
            <person name="Macko-Podgorni A."/>
            <person name="Moranska E."/>
            <person name="Grzebelus E."/>
            <person name="Grzebelus D."/>
            <person name="Ashrafi H."/>
            <person name="Zheng Z."/>
            <person name="Cheng S."/>
            <person name="Spooner D."/>
            <person name="Van Deynze A."/>
            <person name="Simon P."/>
        </authorList>
    </citation>
    <scope>NUCLEOTIDE SEQUENCE [LARGE SCALE GENOMIC DNA]</scope>
    <source>
        <tissue evidence="3">Leaf</tissue>
    </source>
</reference>
<name>A0A162A4Q2_DAUCS</name>
<evidence type="ECO:0000259" key="2">
    <source>
        <dbReference type="Pfam" id="PF21647"/>
    </source>
</evidence>
<feature type="region of interest" description="Disordered" evidence="1">
    <location>
        <begin position="1"/>
        <end position="42"/>
    </location>
</feature>
<sequence length="130" mass="14848">MVSIQAASEMTSNDPNGEQTKKVARYSEQDSPISKHNQDFDKTASSMSRIAFLSNTIELGQQIETEDGNWFMEFLDRTMDKGLKKSKDKVKADARKIPIFQPICWPYWCLYLLAYDSIFPSRGVSLPKKS</sequence>
<dbReference type="AlphaFoldDB" id="A0A162A4Q2"/>
<dbReference type="InterPro" id="IPR049172">
    <property type="entry name" value="DUF6857_pln"/>
</dbReference>
<feature type="domain" description="DUF6857" evidence="2">
    <location>
        <begin position="12"/>
        <end position="91"/>
    </location>
</feature>
<evidence type="ECO:0000256" key="1">
    <source>
        <dbReference type="SAM" id="MobiDB-lite"/>
    </source>
</evidence>
<dbReference type="Pfam" id="PF21647">
    <property type="entry name" value="DUF6857"/>
    <property type="match status" value="1"/>
</dbReference>
<protein>
    <recommendedName>
        <fullName evidence="2">DUF6857 domain-containing protein</fullName>
    </recommendedName>
</protein>
<feature type="compositionally biased region" description="Basic and acidic residues" evidence="1">
    <location>
        <begin position="19"/>
        <end position="28"/>
    </location>
</feature>
<proteinExistence type="predicted"/>